<reference evidence="11" key="1">
    <citation type="journal article" date="2019" name="Int. J. Syst. Evol. Microbiol.">
        <title>The Global Catalogue of Microorganisms (GCM) 10K type strain sequencing project: providing services to taxonomists for standard genome sequencing and annotation.</title>
        <authorList>
            <consortium name="The Broad Institute Genomics Platform"/>
            <consortium name="The Broad Institute Genome Sequencing Center for Infectious Disease"/>
            <person name="Wu L."/>
            <person name="Ma J."/>
        </authorList>
    </citation>
    <scope>NUCLEOTIDE SEQUENCE [LARGE SCALE GENOMIC DNA]</scope>
    <source>
        <strain evidence="11">JCM 8201</strain>
    </source>
</reference>
<evidence type="ECO:0000256" key="2">
    <source>
        <dbReference type="ARBA" id="ARBA00011322"/>
    </source>
</evidence>
<dbReference type="InterPro" id="IPR029052">
    <property type="entry name" value="Metallo-depent_PP-like"/>
</dbReference>
<evidence type="ECO:0000313" key="10">
    <source>
        <dbReference type="EMBL" id="GAA2727162.1"/>
    </source>
</evidence>
<dbReference type="Gene3D" id="3.60.21.10">
    <property type="match status" value="1"/>
</dbReference>
<evidence type="ECO:0000259" key="8">
    <source>
        <dbReference type="Pfam" id="PF00149"/>
    </source>
</evidence>
<evidence type="ECO:0000313" key="11">
    <source>
        <dbReference type="Proteomes" id="UP001501842"/>
    </source>
</evidence>
<comment type="caution">
    <text evidence="10">The sequence shown here is derived from an EMBL/GenBank/DDBJ whole genome shotgun (WGS) entry which is preliminary data.</text>
</comment>
<keyword evidence="6 7" id="KW-0269">Exonuclease</keyword>
<keyword evidence="7" id="KW-0233">DNA recombination</keyword>
<evidence type="ECO:0000256" key="4">
    <source>
        <dbReference type="ARBA" id="ARBA00022722"/>
    </source>
</evidence>
<gene>
    <name evidence="7" type="primary">sbcD</name>
    <name evidence="10" type="ORF">GCM10010439_32430</name>
</gene>
<name>A0ABP6GRQ9_9ACTN</name>
<evidence type="ECO:0000256" key="7">
    <source>
        <dbReference type="RuleBase" id="RU363069"/>
    </source>
</evidence>
<evidence type="ECO:0000256" key="1">
    <source>
        <dbReference type="ARBA" id="ARBA00010555"/>
    </source>
</evidence>
<dbReference type="EMBL" id="BAAATZ010000012">
    <property type="protein sequence ID" value="GAA2727162.1"/>
    <property type="molecule type" value="Genomic_DNA"/>
</dbReference>
<dbReference type="Pfam" id="PF12320">
    <property type="entry name" value="SbcD_C"/>
    <property type="match status" value="1"/>
</dbReference>
<feature type="domain" description="Nuclease SbcCD subunit D C-terminal" evidence="9">
    <location>
        <begin position="265"/>
        <end position="352"/>
    </location>
</feature>
<evidence type="ECO:0000256" key="6">
    <source>
        <dbReference type="ARBA" id="ARBA00022839"/>
    </source>
</evidence>
<feature type="domain" description="Calcineurin-like phosphoesterase" evidence="8">
    <location>
        <begin position="4"/>
        <end position="90"/>
    </location>
</feature>
<keyword evidence="11" id="KW-1185">Reference proteome</keyword>
<dbReference type="Pfam" id="PF00149">
    <property type="entry name" value="Metallophos"/>
    <property type="match status" value="1"/>
</dbReference>
<protein>
    <recommendedName>
        <fullName evidence="3 7">Nuclease SbcCD subunit D</fullName>
    </recommendedName>
</protein>
<proteinExistence type="inferred from homology"/>
<keyword evidence="7" id="KW-0255">Endonuclease</keyword>
<keyword evidence="5 7" id="KW-0378">Hydrolase</keyword>
<comment type="function">
    <text evidence="7">SbcCD cleaves DNA hairpin structures. These structures can inhibit DNA replication and are intermediates in certain DNA recombination reactions. The complex acts as a 3'-&gt;5' double strand exonuclease that can open hairpins. It also has a 5' single-strand endonuclease activity.</text>
</comment>
<dbReference type="CDD" id="cd00840">
    <property type="entry name" value="MPP_Mre11_N"/>
    <property type="match status" value="1"/>
</dbReference>
<comment type="similarity">
    <text evidence="1 7">Belongs to the SbcD family.</text>
</comment>
<dbReference type="InterPro" id="IPR041796">
    <property type="entry name" value="Mre11_N"/>
</dbReference>
<comment type="subunit">
    <text evidence="2 7">Heterodimer of SbcC and SbcD.</text>
</comment>
<keyword evidence="4 7" id="KW-0540">Nuclease</keyword>
<keyword evidence="7" id="KW-0235">DNA replication</keyword>
<evidence type="ECO:0000259" key="9">
    <source>
        <dbReference type="Pfam" id="PF12320"/>
    </source>
</evidence>
<dbReference type="PANTHER" id="PTHR30337">
    <property type="entry name" value="COMPONENT OF ATP-DEPENDENT DSDNA EXONUCLEASE"/>
    <property type="match status" value="1"/>
</dbReference>
<dbReference type="Proteomes" id="UP001501842">
    <property type="component" value="Unassembled WGS sequence"/>
</dbReference>
<dbReference type="GO" id="GO:0004527">
    <property type="term" value="F:exonuclease activity"/>
    <property type="evidence" value="ECO:0007669"/>
    <property type="project" value="UniProtKB-KW"/>
</dbReference>
<dbReference type="InterPro" id="IPR004593">
    <property type="entry name" value="SbcD"/>
</dbReference>
<accession>A0ABP6GRQ9</accession>
<organism evidence="10 11">
    <name type="scientific">Actinocorallia aurantiaca</name>
    <dbReference type="NCBI Taxonomy" id="46204"/>
    <lineage>
        <taxon>Bacteria</taxon>
        <taxon>Bacillati</taxon>
        <taxon>Actinomycetota</taxon>
        <taxon>Actinomycetes</taxon>
        <taxon>Streptosporangiales</taxon>
        <taxon>Thermomonosporaceae</taxon>
        <taxon>Actinocorallia</taxon>
    </lineage>
</organism>
<dbReference type="InterPro" id="IPR050535">
    <property type="entry name" value="DNA_Repair-Maintenance_Comp"/>
</dbReference>
<sequence>MSVMRLLHTSDWHLGRSFHREDLLGAQAAFADHLLETVRDERVGCVLVSGDVYDRAIPPVDAVRLYDETLRRLAAVTRVVVISGNHDSAVRLGVGSGLLDSAGVHVRTSPESVGRPVVLDDVAVYPIPYLEPDFVRSSWELAERSHAAALTEAMRRISEDAAPGARVVLAHAFVTSGNVEPVVSESERDIGVGGVQMVPASVFDGVAYTALGHLHGRQTLREGVRYSGSPIAYSFSEERHKKGSWLVDVDAGGLREASFVEAPVPRPIAQLRGTLEELLSDPRHDSCTGHWLKVTLTDVKRPSGAMERLKARFPHTLVLGFEPSASVEGERTWAERVKERSGVELACDFLDEVGGEEALPEERALLEDAFTHCRQEERARVPAPRPGERGTSR</sequence>
<dbReference type="SUPFAM" id="SSF56300">
    <property type="entry name" value="Metallo-dependent phosphatases"/>
    <property type="match status" value="1"/>
</dbReference>
<dbReference type="PANTHER" id="PTHR30337:SF0">
    <property type="entry name" value="NUCLEASE SBCCD SUBUNIT D"/>
    <property type="match status" value="1"/>
</dbReference>
<dbReference type="InterPro" id="IPR004843">
    <property type="entry name" value="Calcineurin-like_PHP"/>
</dbReference>
<dbReference type="InterPro" id="IPR026843">
    <property type="entry name" value="SbcD_C"/>
</dbReference>
<dbReference type="NCBIfam" id="TIGR00619">
    <property type="entry name" value="sbcd"/>
    <property type="match status" value="1"/>
</dbReference>
<evidence type="ECO:0000256" key="3">
    <source>
        <dbReference type="ARBA" id="ARBA00013365"/>
    </source>
</evidence>
<evidence type="ECO:0000256" key="5">
    <source>
        <dbReference type="ARBA" id="ARBA00022801"/>
    </source>
</evidence>